<feature type="chain" id="PRO_5016453376" evidence="1">
    <location>
        <begin position="22"/>
        <end position="214"/>
    </location>
</feature>
<accession>A0A316V7C9</accession>
<dbReference type="GeneID" id="37020825"/>
<evidence type="ECO:0000313" key="3">
    <source>
        <dbReference type="Proteomes" id="UP000245771"/>
    </source>
</evidence>
<keyword evidence="1" id="KW-0732">Signal</keyword>
<dbReference type="OrthoDB" id="2546322at2759"/>
<name>A0A316V7C9_9BASI</name>
<reference evidence="2 3" key="1">
    <citation type="journal article" date="2018" name="Mol. Biol. Evol.">
        <title>Broad Genomic Sampling Reveals a Smut Pathogenic Ancestry of the Fungal Clade Ustilaginomycotina.</title>
        <authorList>
            <person name="Kijpornyongpan T."/>
            <person name="Mondo S.J."/>
            <person name="Barry K."/>
            <person name="Sandor L."/>
            <person name="Lee J."/>
            <person name="Lipzen A."/>
            <person name="Pangilinan J."/>
            <person name="LaButti K."/>
            <person name="Hainaut M."/>
            <person name="Henrissat B."/>
            <person name="Grigoriev I.V."/>
            <person name="Spatafora J.W."/>
            <person name="Aime M.C."/>
        </authorList>
    </citation>
    <scope>NUCLEOTIDE SEQUENCE [LARGE SCALE GENOMIC DNA]</scope>
    <source>
        <strain evidence="2 3">MCA 3882</strain>
    </source>
</reference>
<protein>
    <submittedName>
        <fullName evidence="2">Uncharacterized protein</fullName>
    </submittedName>
</protein>
<dbReference type="EMBL" id="KZ819604">
    <property type="protein sequence ID" value="PWN33426.1"/>
    <property type="molecule type" value="Genomic_DNA"/>
</dbReference>
<sequence>MKNFGGATLSLLAATLSVAAAAPTIQLVFSRSDDACTAFGEPGLLKLKDANGHMNGTVLAEGTFSATGNEQGNTNLITQFEQCDFDGYNYQQGSSRNSGGSMGAPIEYFGRVTRGSDCLTASTTDIGADGNAFRYNPCSTEDDEIRLKQFFTYQISATESIDIGFVGAKNDTQNPYKGPYGWTAGPKFSPAWPRVIQASDQKHDYELELVSSSD</sequence>
<proteinExistence type="predicted"/>
<evidence type="ECO:0000256" key="1">
    <source>
        <dbReference type="SAM" id="SignalP"/>
    </source>
</evidence>
<evidence type="ECO:0000313" key="2">
    <source>
        <dbReference type="EMBL" id="PWN33426.1"/>
    </source>
</evidence>
<organism evidence="2 3">
    <name type="scientific">Meira miltonrushii</name>
    <dbReference type="NCBI Taxonomy" id="1280837"/>
    <lineage>
        <taxon>Eukaryota</taxon>
        <taxon>Fungi</taxon>
        <taxon>Dikarya</taxon>
        <taxon>Basidiomycota</taxon>
        <taxon>Ustilaginomycotina</taxon>
        <taxon>Exobasidiomycetes</taxon>
        <taxon>Exobasidiales</taxon>
        <taxon>Brachybasidiaceae</taxon>
        <taxon>Meira</taxon>
    </lineage>
</organism>
<dbReference type="Proteomes" id="UP000245771">
    <property type="component" value="Unassembled WGS sequence"/>
</dbReference>
<dbReference type="InParanoid" id="A0A316V7C9"/>
<feature type="signal peptide" evidence="1">
    <location>
        <begin position="1"/>
        <end position="21"/>
    </location>
</feature>
<gene>
    <name evidence="2" type="ORF">FA14DRAFT_161284</name>
</gene>
<dbReference type="AlphaFoldDB" id="A0A316V7C9"/>
<keyword evidence="3" id="KW-1185">Reference proteome</keyword>
<dbReference type="RefSeq" id="XP_025353728.1">
    <property type="nucleotide sequence ID" value="XM_025499044.1"/>
</dbReference>